<organism evidence="3 4">
    <name type="scientific">Dermatophagoides pteronyssinus</name>
    <name type="common">European house dust mite</name>
    <dbReference type="NCBI Taxonomy" id="6956"/>
    <lineage>
        <taxon>Eukaryota</taxon>
        <taxon>Metazoa</taxon>
        <taxon>Ecdysozoa</taxon>
        <taxon>Arthropoda</taxon>
        <taxon>Chelicerata</taxon>
        <taxon>Arachnida</taxon>
        <taxon>Acari</taxon>
        <taxon>Acariformes</taxon>
        <taxon>Sarcoptiformes</taxon>
        <taxon>Astigmata</taxon>
        <taxon>Psoroptidia</taxon>
        <taxon>Analgoidea</taxon>
        <taxon>Pyroglyphidae</taxon>
        <taxon>Dermatophagoidinae</taxon>
        <taxon>Dermatophagoides</taxon>
    </lineage>
</organism>
<sequence length="1419" mass="167800">MSKSNSYYFILKDKVMALQMEMFEERKKNLRKFNEYFNSLIDGDKNEILTNQTEIRSLIKQIRIFNRNLAENDDLYDEQTVTLFNDRAHQLAEFLNSNSQTNNIVDSKSDQQTFYKHNVQERNEIVDNEKSFYINDIKDIDALLALYYLKFLRITETNWFDYYSQIMEFIVFNEKMNTMTKMDHLKRTIRNNSKALELIENIDNIYEAIKILEKHYISCSSMEGEQYVKYLIDKFCFYETKIEKTYRFLLRIALLILYAVKDENKRPDYLQLLLKKLPYTFNNVYKLDPSFFVTMMRAKLRIYDCPHILKPGTYEALGQIYNSLIVQSICPICFKEENHIRVHKVVRCRFLEKLIRKYTHDMKTFEETQSCETLFNENTNHPIHNPKNTIFSAEDQPFNSKNNEKPYSNLISLNKESNEINGFFTQQSSTSTSMPNNDESNKVIRKIIPITIVGKEDSIEAFIDEQNVEIPDAMIEHEYLKSLKIEFEIVSDSNTPNHIIGYVKMDIAIGFLIRTIDFAVFTSQENDKEKLRISMNFLKKFSLTSPSKFEQRFKKITERSLTLINNDGERKISDQLDCQDTQSNDEILKKLFDANFLMKSSTNIENDSKKLLKIALAEASENDYFLNPDNHINYGFDFDESLKLLKFKEANIYLLACEIDSNQDYWDTMLIRFGQEQNFSIVRLSSSNEQDERIKEIQKQLMALQMEMFEKRKKCLRIFNDFIDGHENVILTNEKEIRNLIVQIRTFNCNLAENDDLYDEHLVALFNTRVGRLNKFFKSDCQTNNIIVNNKSEEQTFDKYQVQEIQRHSQEESEKIVDNEKSVIFDDCKDIDALLAIYYIDFIKLTGTNWYDYHSQIMEFIVENPFIKDMKTKMDYLKKTVQKNSKALRLIENIDDIQDAIKILEKNFIIYTTMEPEIFVKYLIKKFIYSEKENDIEENYRQLLRIILNIVYTINDNDKKSDYLKLLLEKIPNFLHSDSPYHFLAMMRSKLSFFDCPQILKPVAFEELEQSYNRLIDDKTICPICFKEEKCIRVHRIIRCRYLEKFIRKYDINDNQKMLKNIQSDNSRSVLLDQTLVIANTNHEIDNQNDYQLARQNLSKKNQSSKAIQPFKKKKNKKPYSNLISLNKESNEINGFFTQQSSTSTSMPKNDESNKVLRKIIPITIVGKEDSIEAFIDDQNVEIPDAMIEHEYLNSLEIEFETVSDFNTPNHIIGYVKMDIAIGFLVRTINFAVFTLQEKDEEKLRISKNFLKKFSLTSPSNFEQRFEQIIERSLMITNTNDKQKVSDYLDYQSKQSNDETLQKLFDANFLIKSSSNIEHDSEKLLKITLAGASNNDYFLNPDNLINYGFDYDESIKLLKYKKVHIFLLACEIDSNQDFWDTMLIKFGQEHEFSLVRLPLSFEEVELITEIQKKCFKLLA</sequence>
<evidence type="ECO:0000256" key="2">
    <source>
        <dbReference type="SAM" id="MobiDB-lite"/>
    </source>
</evidence>
<dbReference type="EMBL" id="NJHN03000107">
    <property type="protein sequence ID" value="KAH9414606.1"/>
    <property type="molecule type" value="Genomic_DNA"/>
</dbReference>
<gene>
    <name evidence="3" type="ORF">DERP_008802</name>
</gene>
<feature type="region of interest" description="Disordered" evidence="2">
    <location>
        <begin position="1099"/>
        <end position="1118"/>
    </location>
</feature>
<protein>
    <submittedName>
        <fullName evidence="3">Uncharacterized protein</fullName>
    </submittedName>
</protein>
<dbReference type="Proteomes" id="UP000887458">
    <property type="component" value="Unassembled WGS sequence"/>
</dbReference>
<feature type="coiled-coil region" evidence="1">
    <location>
        <begin position="687"/>
        <end position="714"/>
    </location>
</feature>
<evidence type="ECO:0000256" key="1">
    <source>
        <dbReference type="SAM" id="Coils"/>
    </source>
</evidence>
<name>A0ABQ8IWB7_DERPT</name>
<keyword evidence="1" id="KW-0175">Coiled coil</keyword>
<evidence type="ECO:0000313" key="4">
    <source>
        <dbReference type="Proteomes" id="UP000887458"/>
    </source>
</evidence>
<accession>A0ABQ8IWB7</accession>
<evidence type="ECO:0000313" key="3">
    <source>
        <dbReference type="EMBL" id="KAH9414606.1"/>
    </source>
</evidence>
<keyword evidence="4" id="KW-1185">Reference proteome</keyword>
<comment type="caution">
    <text evidence="3">The sequence shown here is derived from an EMBL/GenBank/DDBJ whole genome shotgun (WGS) entry which is preliminary data.</text>
</comment>
<proteinExistence type="predicted"/>
<reference evidence="3 4" key="2">
    <citation type="journal article" date="2022" name="Mol. Biol. Evol.">
        <title>Comparative Genomics Reveals Insights into the Divergent Evolution of Astigmatic Mites and Household Pest Adaptations.</title>
        <authorList>
            <person name="Xiong Q."/>
            <person name="Wan A.T."/>
            <person name="Liu X."/>
            <person name="Fung C.S."/>
            <person name="Xiao X."/>
            <person name="Malainual N."/>
            <person name="Hou J."/>
            <person name="Wang L."/>
            <person name="Wang M."/>
            <person name="Yang K.Y."/>
            <person name="Cui Y."/>
            <person name="Leung E.L."/>
            <person name="Nong W."/>
            <person name="Shin S.K."/>
            <person name="Au S.W."/>
            <person name="Jeong K.Y."/>
            <person name="Chew F.T."/>
            <person name="Hui J.H."/>
            <person name="Leung T.F."/>
            <person name="Tungtrongchitr A."/>
            <person name="Zhong N."/>
            <person name="Liu Z."/>
            <person name="Tsui S.K."/>
        </authorList>
    </citation>
    <scope>NUCLEOTIDE SEQUENCE [LARGE SCALE GENOMIC DNA]</scope>
    <source>
        <strain evidence="3">Derp</strain>
    </source>
</reference>
<reference evidence="3 4" key="1">
    <citation type="journal article" date="2018" name="J. Allergy Clin. Immunol.">
        <title>High-quality assembly of Dermatophagoides pteronyssinus genome and transcriptome reveals a wide range of novel allergens.</title>
        <authorList>
            <person name="Liu X.Y."/>
            <person name="Yang K.Y."/>
            <person name="Wang M.Q."/>
            <person name="Kwok J.S."/>
            <person name="Zeng X."/>
            <person name="Yang Z."/>
            <person name="Xiao X.J."/>
            <person name="Lau C.P."/>
            <person name="Li Y."/>
            <person name="Huang Z.M."/>
            <person name="Ba J.G."/>
            <person name="Yim A.K."/>
            <person name="Ouyang C.Y."/>
            <person name="Ngai S.M."/>
            <person name="Chan T.F."/>
            <person name="Leung E.L."/>
            <person name="Liu L."/>
            <person name="Liu Z.G."/>
            <person name="Tsui S.K."/>
        </authorList>
    </citation>
    <scope>NUCLEOTIDE SEQUENCE [LARGE SCALE GENOMIC DNA]</scope>
    <source>
        <strain evidence="3">Derp</strain>
    </source>
</reference>